<keyword evidence="3" id="KW-0004">4Fe-4S</keyword>
<comment type="cofactor">
    <cofactor evidence="1">
        <name>[4Fe-4S] cluster</name>
        <dbReference type="ChEBI" id="CHEBI:49883"/>
    </cofactor>
</comment>
<dbReference type="InterPro" id="IPR058560">
    <property type="entry name" value="DNA_primase_C"/>
</dbReference>
<sequence>MCLVLYPYSVYVSVIPRGWKLPDMMFATRRGLSDACNSMAKQLETVYSSISATKRGLSSRMDVMDSTLDECSANTSETQQEVSELRKRTDFVGVDVINIHDAVQTLETKISRIEGKQALPSSSSRLALEQPPTTPSSKVAPSSSFRPALEQPPITPSSRSASLPPVISAEPLSSSGSNGSRLGKRSLQNVVSAKGLQDINGISEVVDASSSHEVSNGIHAPEDTNGGASSSGLFRIRFPGFSAPFLTRTRSATNAVNRVDSSRLGHRVHNKGSKKEHRYHTLRGSRKWKLLDLTKNLSTTTSLPPSLSTASAPPLEVRLEDFELFAMDRLKVLKGIADGLSRGKKPDEMEKLEKDLWKANMRHPEALEVVNKDIISHFVLRLVYCRTEDLRKWFLSMETALFRYRFRDESLEAQRALMADFNLPYKVVSTAEYESMKEKLGQVARSISRNASIPAEVIFYKVPFEEVPELVAGRRVYIHKGHAFVAMSQVVSLVATQFRSLLSKALILTNRKWTSTIREQEKDRLTPIVEALCTSYLGPDYSQPREFAEISIKDIDQIAKTSFPLCMRHLFEKLREDHHLKHGGRMQLGLFLKVVFHYLHGYVFIVYVVLCISIQLVSIPIEVSRVVELDCSPFNSLIPWIDEKGVGLKLEDALAFWKAEFSQKVGSERFDKEYAYSIRHNYGREGKRTIVGVKVRDFISKEFDRGSVDQIRSNKNQWNI</sequence>
<evidence type="ECO:0000256" key="1">
    <source>
        <dbReference type="ARBA" id="ARBA00001966"/>
    </source>
</evidence>
<dbReference type="Pfam" id="PF04104">
    <property type="entry name" value="DNA_primase_lrg"/>
    <property type="match status" value="1"/>
</dbReference>
<evidence type="ECO:0000256" key="5">
    <source>
        <dbReference type="ARBA" id="ARBA00022705"/>
    </source>
</evidence>
<evidence type="ECO:0000256" key="8">
    <source>
        <dbReference type="ARBA" id="ARBA00023014"/>
    </source>
</evidence>
<evidence type="ECO:0000256" key="9">
    <source>
        <dbReference type="ARBA" id="ARBA00023125"/>
    </source>
</evidence>
<keyword evidence="6" id="KW-0479">Metal-binding</keyword>
<evidence type="ECO:0000256" key="2">
    <source>
        <dbReference type="ARBA" id="ARBA00010564"/>
    </source>
</evidence>
<dbReference type="Pfam" id="PF07889">
    <property type="entry name" value="DUF1664"/>
    <property type="match status" value="1"/>
</dbReference>
<dbReference type="Gene3D" id="1.20.930.80">
    <property type="match status" value="1"/>
</dbReference>
<protein>
    <submittedName>
        <fullName evidence="14">Uncharacterized protein</fullName>
    </submittedName>
</protein>
<evidence type="ECO:0000313" key="14">
    <source>
        <dbReference type="EMBL" id="SPD10386.1"/>
    </source>
</evidence>
<dbReference type="InterPro" id="IPR016558">
    <property type="entry name" value="DNA_primase_lsu_euk"/>
</dbReference>
<evidence type="ECO:0000256" key="10">
    <source>
        <dbReference type="SAM" id="MobiDB-lite"/>
    </source>
</evidence>
<reference evidence="14" key="1">
    <citation type="submission" date="2018-02" db="EMBL/GenBank/DDBJ databases">
        <authorList>
            <person name="Cohen D.B."/>
            <person name="Kent A.D."/>
        </authorList>
    </citation>
    <scope>NUCLEOTIDE SEQUENCE</scope>
</reference>
<dbReference type="GO" id="GO:0005658">
    <property type="term" value="C:alpha DNA polymerase:primase complex"/>
    <property type="evidence" value="ECO:0007669"/>
    <property type="project" value="TreeGrafter"/>
</dbReference>
<evidence type="ECO:0000259" key="13">
    <source>
        <dbReference type="Pfam" id="PF07889"/>
    </source>
</evidence>
<proteinExistence type="inferred from homology"/>
<keyword evidence="8" id="KW-0411">Iron-sulfur</keyword>
<evidence type="ECO:0000256" key="11">
    <source>
        <dbReference type="SAM" id="Phobius"/>
    </source>
</evidence>
<feature type="region of interest" description="Disordered" evidence="10">
    <location>
        <begin position="117"/>
        <end position="183"/>
    </location>
</feature>
<dbReference type="GO" id="GO:0051539">
    <property type="term" value="F:4 iron, 4 sulfur cluster binding"/>
    <property type="evidence" value="ECO:0007669"/>
    <property type="project" value="UniProtKB-KW"/>
</dbReference>
<organism evidence="14">
    <name type="scientific">Fagus sylvatica</name>
    <name type="common">Beechnut</name>
    <dbReference type="NCBI Taxonomy" id="28930"/>
    <lineage>
        <taxon>Eukaryota</taxon>
        <taxon>Viridiplantae</taxon>
        <taxon>Streptophyta</taxon>
        <taxon>Embryophyta</taxon>
        <taxon>Tracheophyta</taxon>
        <taxon>Spermatophyta</taxon>
        <taxon>Magnoliopsida</taxon>
        <taxon>eudicotyledons</taxon>
        <taxon>Gunneridae</taxon>
        <taxon>Pentapetalae</taxon>
        <taxon>rosids</taxon>
        <taxon>fabids</taxon>
        <taxon>Fagales</taxon>
        <taxon>Fagaceae</taxon>
        <taxon>Fagus</taxon>
    </lineage>
</organism>
<feature type="compositionally biased region" description="Polar residues" evidence="10">
    <location>
        <begin position="135"/>
        <end position="145"/>
    </location>
</feature>
<dbReference type="PANTHER" id="PTHR10537">
    <property type="entry name" value="DNA PRIMASE LARGE SUBUNIT"/>
    <property type="match status" value="1"/>
</dbReference>
<feature type="compositionally biased region" description="Low complexity" evidence="10">
    <location>
        <begin position="172"/>
        <end position="183"/>
    </location>
</feature>
<feature type="domain" description="DNA primase large subunit C-terminal" evidence="12">
    <location>
        <begin position="556"/>
        <end position="689"/>
    </location>
</feature>
<evidence type="ECO:0000256" key="3">
    <source>
        <dbReference type="ARBA" id="ARBA00022485"/>
    </source>
</evidence>
<dbReference type="PANTHER" id="PTHR10537:SF3">
    <property type="entry name" value="DNA PRIMASE LARGE SUBUNIT"/>
    <property type="match status" value="1"/>
</dbReference>
<dbReference type="EMBL" id="OIVN01003334">
    <property type="protein sequence ID" value="SPD10386.1"/>
    <property type="molecule type" value="Genomic_DNA"/>
</dbReference>
<name>A0A2N9H7J6_FAGSY</name>
<dbReference type="InterPro" id="IPR007238">
    <property type="entry name" value="DNA_primase_lsu_euk/arc"/>
</dbReference>
<evidence type="ECO:0000256" key="6">
    <source>
        <dbReference type="ARBA" id="ARBA00022723"/>
    </source>
</evidence>
<keyword evidence="4" id="KW-0639">Primosome</keyword>
<dbReference type="GO" id="GO:0006270">
    <property type="term" value="P:DNA replication initiation"/>
    <property type="evidence" value="ECO:0007669"/>
    <property type="project" value="TreeGrafter"/>
</dbReference>
<dbReference type="GO" id="GO:0046872">
    <property type="term" value="F:metal ion binding"/>
    <property type="evidence" value="ECO:0007669"/>
    <property type="project" value="UniProtKB-KW"/>
</dbReference>
<accession>A0A2N9H7J6</accession>
<dbReference type="FunFam" id="1.20.930.80:FF:000002">
    <property type="entry name" value="DNA primase large subunit"/>
    <property type="match status" value="1"/>
</dbReference>
<evidence type="ECO:0000256" key="7">
    <source>
        <dbReference type="ARBA" id="ARBA00023004"/>
    </source>
</evidence>
<keyword evidence="11" id="KW-0472">Membrane</keyword>
<dbReference type="GO" id="GO:0006269">
    <property type="term" value="P:DNA replication, synthesis of primer"/>
    <property type="evidence" value="ECO:0007669"/>
    <property type="project" value="UniProtKB-KW"/>
</dbReference>
<keyword evidence="5" id="KW-0235">DNA replication</keyword>
<evidence type="ECO:0000256" key="4">
    <source>
        <dbReference type="ARBA" id="ARBA00022515"/>
    </source>
</evidence>
<dbReference type="AlphaFoldDB" id="A0A2N9H7J6"/>
<keyword evidence="7" id="KW-0408">Iron</keyword>
<keyword evidence="11" id="KW-0812">Transmembrane</keyword>
<keyword evidence="9" id="KW-0238">DNA-binding</keyword>
<dbReference type="Pfam" id="PF26466">
    <property type="entry name" value="DNA_primase_lrg_N"/>
    <property type="match status" value="1"/>
</dbReference>
<dbReference type="GO" id="GO:0003677">
    <property type="term" value="F:DNA binding"/>
    <property type="evidence" value="ECO:0007669"/>
    <property type="project" value="UniProtKB-KW"/>
</dbReference>
<feature type="transmembrane region" description="Helical" evidence="11">
    <location>
        <begin position="590"/>
        <end position="610"/>
    </location>
</feature>
<feature type="domain" description="DUF1664" evidence="13">
    <location>
        <begin position="10"/>
        <end position="117"/>
    </location>
</feature>
<keyword evidence="11" id="KW-1133">Transmembrane helix</keyword>
<gene>
    <name evidence="14" type="ORF">FSB_LOCUS38268</name>
</gene>
<dbReference type="InterPro" id="IPR012458">
    <property type="entry name" value="DUF1664"/>
</dbReference>
<evidence type="ECO:0000259" key="12">
    <source>
        <dbReference type="Pfam" id="PF04104"/>
    </source>
</evidence>
<dbReference type="CDD" id="cd07322">
    <property type="entry name" value="PriL_PriS_Eukaryotic"/>
    <property type="match status" value="1"/>
</dbReference>
<comment type="similarity">
    <text evidence="2">Belongs to the eukaryotic-type primase large subunit family.</text>
</comment>